<gene>
    <name evidence="1" type="ORF">CHS0354_020448</name>
</gene>
<name>A0AAE0TBK8_9BIVA</name>
<comment type="caution">
    <text evidence="1">The sequence shown here is derived from an EMBL/GenBank/DDBJ whole genome shotgun (WGS) entry which is preliminary data.</text>
</comment>
<sequence length="83" mass="9296">MMERLIIPNINLGGWIFIQLFGVEWGTKDEDSLVPITTYVNRLEQALSTRQHTGSYARLALELISGDRTSNFLVMVALVEGKG</sequence>
<protein>
    <submittedName>
        <fullName evidence="1">Uncharacterized protein</fullName>
    </submittedName>
</protein>
<dbReference type="AlphaFoldDB" id="A0AAE0TBK8"/>
<reference evidence="1" key="3">
    <citation type="submission" date="2023-05" db="EMBL/GenBank/DDBJ databases">
        <authorList>
            <person name="Smith C.H."/>
        </authorList>
    </citation>
    <scope>NUCLEOTIDE SEQUENCE</scope>
    <source>
        <strain evidence="1">CHS0354</strain>
        <tissue evidence="1">Mantle</tissue>
    </source>
</reference>
<reference evidence="1" key="1">
    <citation type="journal article" date="2021" name="Genome Biol. Evol.">
        <title>A High-Quality Reference Genome for a Parasitic Bivalve with Doubly Uniparental Inheritance (Bivalvia: Unionida).</title>
        <authorList>
            <person name="Smith C.H."/>
        </authorList>
    </citation>
    <scope>NUCLEOTIDE SEQUENCE</scope>
    <source>
        <strain evidence="1">CHS0354</strain>
    </source>
</reference>
<proteinExistence type="predicted"/>
<dbReference type="EMBL" id="JAEAOA010001244">
    <property type="protein sequence ID" value="KAK3607023.1"/>
    <property type="molecule type" value="Genomic_DNA"/>
</dbReference>
<dbReference type="Proteomes" id="UP001195483">
    <property type="component" value="Unassembled WGS sequence"/>
</dbReference>
<evidence type="ECO:0000313" key="2">
    <source>
        <dbReference type="Proteomes" id="UP001195483"/>
    </source>
</evidence>
<evidence type="ECO:0000313" key="1">
    <source>
        <dbReference type="EMBL" id="KAK3607023.1"/>
    </source>
</evidence>
<reference evidence="1" key="2">
    <citation type="journal article" date="2021" name="Genome Biol. Evol.">
        <title>Developing a high-quality reference genome for a parasitic bivalve with doubly uniparental inheritance (Bivalvia: Unionida).</title>
        <authorList>
            <person name="Smith C.H."/>
        </authorList>
    </citation>
    <scope>NUCLEOTIDE SEQUENCE</scope>
    <source>
        <strain evidence="1">CHS0354</strain>
        <tissue evidence="1">Mantle</tissue>
    </source>
</reference>
<keyword evidence="2" id="KW-1185">Reference proteome</keyword>
<organism evidence="1 2">
    <name type="scientific">Potamilus streckersoni</name>
    <dbReference type="NCBI Taxonomy" id="2493646"/>
    <lineage>
        <taxon>Eukaryota</taxon>
        <taxon>Metazoa</taxon>
        <taxon>Spiralia</taxon>
        <taxon>Lophotrochozoa</taxon>
        <taxon>Mollusca</taxon>
        <taxon>Bivalvia</taxon>
        <taxon>Autobranchia</taxon>
        <taxon>Heteroconchia</taxon>
        <taxon>Palaeoheterodonta</taxon>
        <taxon>Unionida</taxon>
        <taxon>Unionoidea</taxon>
        <taxon>Unionidae</taxon>
        <taxon>Ambleminae</taxon>
        <taxon>Lampsilini</taxon>
        <taxon>Potamilus</taxon>
    </lineage>
</organism>
<accession>A0AAE0TBK8</accession>